<keyword evidence="3" id="KW-0342">GTP-binding</keyword>
<organism evidence="5 6">
    <name type="scientific">Clytia hemisphaerica</name>
    <dbReference type="NCBI Taxonomy" id="252671"/>
    <lineage>
        <taxon>Eukaryota</taxon>
        <taxon>Metazoa</taxon>
        <taxon>Cnidaria</taxon>
        <taxon>Hydrozoa</taxon>
        <taxon>Hydroidolina</taxon>
        <taxon>Leptothecata</taxon>
        <taxon>Obeliida</taxon>
        <taxon>Clytiidae</taxon>
        <taxon>Clytia</taxon>
    </lineage>
</organism>
<reference evidence="5" key="1">
    <citation type="submission" date="2021-01" db="UniProtKB">
        <authorList>
            <consortium name="EnsemblMetazoa"/>
        </authorList>
    </citation>
    <scope>IDENTIFICATION</scope>
</reference>
<protein>
    <submittedName>
        <fullName evidence="5">Uncharacterized protein</fullName>
    </submittedName>
</protein>
<sequence length="277" mass="32638">MIYIGKSERKHGAMNLDLTYERPFNEWIFEFHDLELTIFTRSIKAKGIIYRDNDIVTRESSTIERLFKSTILNMNGSKEKDYDFIYTLVVLGNINTGKRIVHAKICHRENESWLGDFVVLNKQLETGERLKLRLSLETGGERWTHRCISDRKFATYQGIFLVYNYCLRKTFDILNDWLDAIKKRGPEDSIIMIVGNKYVHSNMTDEREVTFEEGHKFAYQNGLSFMEITDHNQQTLVDEKFMDLVCNVHEKQKDKPIVEKQRTQETLSSNRTKCTII</sequence>
<dbReference type="Pfam" id="PF00071">
    <property type="entry name" value="Ras"/>
    <property type="match status" value="1"/>
</dbReference>
<dbReference type="PROSITE" id="PS51421">
    <property type="entry name" value="RAS"/>
    <property type="match status" value="1"/>
</dbReference>
<evidence type="ECO:0000313" key="6">
    <source>
        <dbReference type="Proteomes" id="UP000594262"/>
    </source>
</evidence>
<keyword evidence="2" id="KW-0547">Nucleotide-binding</keyword>
<comment type="similarity">
    <text evidence="1">Belongs to the small GTPase superfamily. Rab family.</text>
</comment>
<proteinExistence type="inferred from homology"/>
<dbReference type="InterPro" id="IPR027417">
    <property type="entry name" value="P-loop_NTPase"/>
</dbReference>
<dbReference type="InterPro" id="IPR050305">
    <property type="entry name" value="Small_GTPase_Rab"/>
</dbReference>
<dbReference type="InterPro" id="IPR001806">
    <property type="entry name" value="Small_GTPase"/>
</dbReference>
<dbReference type="PANTHER" id="PTHR47980">
    <property type="entry name" value="LD44762P"/>
    <property type="match status" value="1"/>
</dbReference>
<evidence type="ECO:0000256" key="2">
    <source>
        <dbReference type="ARBA" id="ARBA00022741"/>
    </source>
</evidence>
<dbReference type="EnsemblMetazoa" id="CLYHEMT021275.3">
    <property type="protein sequence ID" value="CLYHEMP021275.3"/>
    <property type="gene ID" value="CLYHEMG021275"/>
</dbReference>
<dbReference type="SMART" id="SM00175">
    <property type="entry name" value="RAB"/>
    <property type="match status" value="1"/>
</dbReference>
<evidence type="ECO:0000256" key="4">
    <source>
        <dbReference type="ARBA" id="ARBA00023289"/>
    </source>
</evidence>
<dbReference type="Proteomes" id="UP000594262">
    <property type="component" value="Unplaced"/>
</dbReference>
<evidence type="ECO:0000256" key="3">
    <source>
        <dbReference type="ARBA" id="ARBA00023134"/>
    </source>
</evidence>
<dbReference type="GO" id="GO:0003924">
    <property type="term" value="F:GTPase activity"/>
    <property type="evidence" value="ECO:0007669"/>
    <property type="project" value="InterPro"/>
</dbReference>
<keyword evidence="4" id="KW-0449">Lipoprotein</keyword>
<dbReference type="PROSITE" id="PS51419">
    <property type="entry name" value="RAB"/>
    <property type="match status" value="1"/>
</dbReference>
<dbReference type="Gene3D" id="3.40.50.300">
    <property type="entry name" value="P-loop containing nucleotide triphosphate hydrolases"/>
    <property type="match status" value="1"/>
</dbReference>
<name>A0A7M5XCD5_9CNID</name>
<dbReference type="AlphaFoldDB" id="A0A7M5XCD5"/>
<keyword evidence="6" id="KW-1185">Reference proteome</keyword>
<evidence type="ECO:0000313" key="5">
    <source>
        <dbReference type="EnsemblMetazoa" id="CLYHEMP021275.3"/>
    </source>
</evidence>
<evidence type="ECO:0000256" key="1">
    <source>
        <dbReference type="ARBA" id="ARBA00006270"/>
    </source>
</evidence>
<keyword evidence="4" id="KW-0636">Prenylation</keyword>
<dbReference type="GO" id="GO:0005525">
    <property type="term" value="F:GTP binding"/>
    <property type="evidence" value="ECO:0007669"/>
    <property type="project" value="UniProtKB-KW"/>
</dbReference>
<dbReference type="SUPFAM" id="SSF52540">
    <property type="entry name" value="P-loop containing nucleoside triphosphate hydrolases"/>
    <property type="match status" value="1"/>
</dbReference>
<accession>A0A7M5XCD5</accession>